<name>A0A199W8X8_ANACO</name>
<evidence type="ECO:0000313" key="2">
    <source>
        <dbReference type="Proteomes" id="UP000092600"/>
    </source>
</evidence>
<dbReference type="Proteomes" id="UP000092600">
    <property type="component" value="Unassembled WGS sequence"/>
</dbReference>
<reference evidence="1 2" key="1">
    <citation type="journal article" date="2016" name="DNA Res.">
        <title>The draft genome of MD-2 pineapple using hybrid error correction of long reads.</title>
        <authorList>
            <person name="Redwan R.M."/>
            <person name="Saidin A."/>
            <person name="Kumar S.V."/>
        </authorList>
    </citation>
    <scope>NUCLEOTIDE SEQUENCE [LARGE SCALE GENOMIC DNA]</scope>
    <source>
        <strain evidence="2">cv. MD2</strain>
        <tissue evidence="1">Leaf</tissue>
    </source>
</reference>
<sequence>MRRPFPVGRTPLPPTRVLSTHLRPAEDYLLPASLVRAFSAFLSMFRRSGDTPTPPKVTMVLLTVWVGARCENVVS</sequence>
<dbReference type="AlphaFoldDB" id="A0A199W8X8"/>
<evidence type="ECO:0000313" key="1">
    <source>
        <dbReference type="EMBL" id="OAY85350.1"/>
    </source>
</evidence>
<dbReference type="EMBL" id="LSRQ01000106">
    <property type="protein sequence ID" value="OAY85350.1"/>
    <property type="molecule type" value="Genomic_DNA"/>
</dbReference>
<dbReference type="Gramene" id="Aco019947.1.mrna1">
    <property type="protein sequence ID" value="Aco019947.1.mrna1"/>
    <property type="gene ID" value="Aco019947.1.path1"/>
</dbReference>
<comment type="caution">
    <text evidence="1">The sequence shown here is derived from an EMBL/GenBank/DDBJ whole genome shotgun (WGS) entry which is preliminary data.</text>
</comment>
<accession>A0A199W8X8</accession>
<gene>
    <name evidence="1" type="ORF">ACMD2_20179</name>
</gene>
<protein>
    <submittedName>
        <fullName evidence="1">Uncharacterized protein</fullName>
    </submittedName>
</protein>
<organism evidence="1 2">
    <name type="scientific">Ananas comosus</name>
    <name type="common">Pineapple</name>
    <name type="synonym">Ananas ananas</name>
    <dbReference type="NCBI Taxonomy" id="4615"/>
    <lineage>
        <taxon>Eukaryota</taxon>
        <taxon>Viridiplantae</taxon>
        <taxon>Streptophyta</taxon>
        <taxon>Embryophyta</taxon>
        <taxon>Tracheophyta</taxon>
        <taxon>Spermatophyta</taxon>
        <taxon>Magnoliopsida</taxon>
        <taxon>Liliopsida</taxon>
        <taxon>Poales</taxon>
        <taxon>Bromeliaceae</taxon>
        <taxon>Bromelioideae</taxon>
        <taxon>Ananas</taxon>
    </lineage>
</organism>
<proteinExistence type="predicted"/>